<accession>A0ABT9PB51</accession>
<name>A0ABT9PB51_9ACTN</name>
<organism evidence="4 5">
    <name type="scientific">Kineosporia succinea</name>
    <dbReference type="NCBI Taxonomy" id="84632"/>
    <lineage>
        <taxon>Bacteria</taxon>
        <taxon>Bacillati</taxon>
        <taxon>Actinomycetota</taxon>
        <taxon>Actinomycetes</taxon>
        <taxon>Kineosporiales</taxon>
        <taxon>Kineosporiaceae</taxon>
        <taxon>Kineosporia</taxon>
    </lineage>
</organism>
<dbReference type="Pfam" id="PF00107">
    <property type="entry name" value="ADH_zinc_N"/>
    <property type="match status" value="1"/>
</dbReference>
<dbReference type="Gene3D" id="3.90.180.10">
    <property type="entry name" value="Medium-chain alcohol dehydrogenases, catalytic domain"/>
    <property type="match status" value="1"/>
</dbReference>
<feature type="region of interest" description="Disordered" evidence="2">
    <location>
        <begin position="43"/>
        <end position="67"/>
    </location>
</feature>
<evidence type="ECO:0000256" key="2">
    <source>
        <dbReference type="SAM" id="MobiDB-lite"/>
    </source>
</evidence>
<dbReference type="PANTHER" id="PTHR44154:SF1">
    <property type="entry name" value="QUINONE OXIDOREDUCTASE"/>
    <property type="match status" value="1"/>
</dbReference>
<dbReference type="InterPro" id="IPR051603">
    <property type="entry name" value="Zinc-ADH_QOR/CCCR"/>
</dbReference>
<sequence>MKAIVYSETGDAGVMSVVEREVPQPGPGEVRVRVVVSGVNPTDWKARAGGSTRERSAEESVPNQDGAGVVDAVGPGVNDLAVGDRVWIYLAAPDYGTTGTAQEFTVQPEHHVVKLPEGASLDVGASLGVPAMTAHRALTVAEDGPSRLAPGALEGRVVLVAGGAGAVGHAAIQLARWAGATVVTTVSGPEKEVLARAAGAHHVINYRTDDVVSRVREVAPGGVDVVVEVSLAQNLGIDLAVVKPRGVVAVYANDGGNQVSLEIGAGMGPNVRLQFVLLYTVGEAVMRAAAQDVSAAVADGALPVGQEHGLPLLRFGFGDLAGAHDAVERGAVGKVLVDVGKEE</sequence>
<comment type="caution">
    <text evidence="4">The sequence shown here is derived from an EMBL/GenBank/DDBJ whole genome shotgun (WGS) entry which is preliminary data.</text>
</comment>
<dbReference type="EC" id="1.6.5.5" evidence="4"/>
<dbReference type="SUPFAM" id="SSF50129">
    <property type="entry name" value="GroES-like"/>
    <property type="match status" value="1"/>
</dbReference>
<feature type="domain" description="Enoyl reductase (ER)" evidence="3">
    <location>
        <begin position="10"/>
        <end position="337"/>
    </location>
</feature>
<dbReference type="GO" id="GO:0003960">
    <property type="term" value="F:quinone reductase (NADPH) activity"/>
    <property type="evidence" value="ECO:0007669"/>
    <property type="project" value="UniProtKB-EC"/>
</dbReference>
<protein>
    <submittedName>
        <fullName evidence="4">NADPH2:quinone reductase</fullName>
        <ecNumber evidence="4">1.6.5.5</ecNumber>
    </submittedName>
</protein>
<dbReference type="EMBL" id="JAUSQZ010000001">
    <property type="protein sequence ID" value="MDP9829915.1"/>
    <property type="molecule type" value="Genomic_DNA"/>
</dbReference>
<evidence type="ECO:0000259" key="3">
    <source>
        <dbReference type="SMART" id="SM00829"/>
    </source>
</evidence>
<dbReference type="PANTHER" id="PTHR44154">
    <property type="entry name" value="QUINONE OXIDOREDUCTASE"/>
    <property type="match status" value="1"/>
</dbReference>
<proteinExistence type="predicted"/>
<dbReference type="Proteomes" id="UP001235712">
    <property type="component" value="Unassembled WGS sequence"/>
</dbReference>
<dbReference type="InterPro" id="IPR036291">
    <property type="entry name" value="NAD(P)-bd_dom_sf"/>
</dbReference>
<keyword evidence="5" id="KW-1185">Reference proteome</keyword>
<dbReference type="Pfam" id="PF08240">
    <property type="entry name" value="ADH_N"/>
    <property type="match status" value="1"/>
</dbReference>
<dbReference type="InterPro" id="IPR020843">
    <property type="entry name" value="ER"/>
</dbReference>
<dbReference type="SMART" id="SM00829">
    <property type="entry name" value="PKS_ER"/>
    <property type="match status" value="1"/>
</dbReference>
<gene>
    <name evidence="4" type="ORF">J2S57_005664</name>
</gene>
<evidence type="ECO:0000256" key="1">
    <source>
        <dbReference type="ARBA" id="ARBA00022857"/>
    </source>
</evidence>
<evidence type="ECO:0000313" key="5">
    <source>
        <dbReference type="Proteomes" id="UP001235712"/>
    </source>
</evidence>
<evidence type="ECO:0000313" key="4">
    <source>
        <dbReference type="EMBL" id="MDP9829915.1"/>
    </source>
</evidence>
<dbReference type="RefSeq" id="WP_307248593.1">
    <property type="nucleotide sequence ID" value="NZ_JAUSQZ010000001.1"/>
</dbReference>
<dbReference type="InterPro" id="IPR011032">
    <property type="entry name" value="GroES-like_sf"/>
</dbReference>
<dbReference type="InterPro" id="IPR013149">
    <property type="entry name" value="ADH-like_C"/>
</dbReference>
<reference evidence="4 5" key="1">
    <citation type="submission" date="2023-07" db="EMBL/GenBank/DDBJ databases">
        <title>Sequencing the genomes of 1000 actinobacteria strains.</title>
        <authorList>
            <person name="Klenk H.-P."/>
        </authorList>
    </citation>
    <scope>NUCLEOTIDE SEQUENCE [LARGE SCALE GENOMIC DNA]</scope>
    <source>
        <strain evidence="4 5">DSM 44388</strain>
    </source>
</reference>
<dbReference type="Gene3D" id="3.40.50.720">
    <property type="entry name" value="NAD(P)-binding Rossmann-like Domain"/>
    <property type="match status" value="1"/>
</dbReference>
<dbReference type="SUPFAM" id="SSF51735">
    <property type="entry name" value="NAD(P)-binding Rossmann-fold domains"/>
    <property type="match status" value="1"/>
</dbReference>
<dbReference type="InterPro" id="IPR013154">
    <property type="entry name" value="ADH-like_N"/>
</dbReference>
<dbReference type="CDD" id="cd08253">
    <property type="entry name" value="zeta_crystallin"/>
    <property type="match status" value="1"/>
</dbReference>
<keyword evidence="4" id="KW-0560">Oxidoreductase</keyword>
<keyword evidence="1" id="KW-0521">NADP</keyword>